<feature type="region of interest" description="Disordered" evidence="1">
    <location>
        <begin position="11"/>
        <end position="70"/>
    </location>
</feature>
<evidence type="ECO:0000313" key="3">
    <source>
        <dbReference type="Proteomes" id="UP000605897"/>
    </source>
</evidence>
<proteinExistence type="predicted"/>
<dbReference type="EMBL" id="BNAU01000003">
    <property type="protein sequence ID" value="GHE98346.1"/>
    <property type="molecule type" value="Genomic_DNA"/>
</dbReference>
<evidence type="ECO:0000313" key="2">
    <source>
        <dbReference type="EMBL" id="GHE98346.1"/>
    </source>
</evidence>
<reference evidence="3" key="1">
    <citation type="journal article" date="2019" name="Int. J. Syst. Evol. Microbiol.">
        <title>The Global Catalogue of Microorganisms (GCM) 10K type strain sequencing project: providing services to taxonomists for standard genome sequencing and annotation.</title>
        <authorList>
            <consortium name="The Broad Institute Genomics Platform"/>
            <consortium name="The Broad Institute Genome Sequencing Center for Infectious Disease"/>
            <person name="Wu L."/>
            <person name="Ma J."/>
        </authorList>
    </citation>
    <scope>NUCLEOTIDE SEQUENCE [LARGE SCALE GENOMIC DNA]</scope>
    <source>
        <strain evidence="3">CGMCC 4.7677</strain>
    </source>
</reference>
<dbReference type="Proteomes" id="UP000605897">
    <property type="component" value="Unassembled WGS sequence"/>
</dbReference>
<comment type="caution">
    <text evidence="2">The sequence shown here is derived from an EMBL/GenBank/DDBJ whole genome shotgun (WGS) entry which is preliminary data.</text>
</comment>
<keyword evidence="3" id="KW-1185">Reference proteome</keyword>
<name>A0ABQ3J478_9PSEU</name>
<accession>A0ABQ3J478</accession>
<gene>
    <name evidence="2" type="ORF">GCM10017786_34070</name>
</gene>
<sequence length="70" mass="7265">MIQYAISGTFPAYVPSPPPSESLMSRMPRVPDPVTGARRPSREQPNAKSGPVPGDRAAHSAVPGRAGPTG</sequence>
<organism evidence="2 3">
    <name type="scientific">Amycolatopsis deserti</name>
    <dbReference type="NCBI Taxonomy" id="185696"/>
    <lineage>
        <taxon>Bacteria</taxon>
        <taxon>Bacillati</taxon>
        <taxon>Actinomycetota</taxon>
        <taxon>Actinomycetes</taxon>
        <taxon>Pseudonocardiales</taxon>
        <taxon>Pseudonocardiaceae</taxon>
        <taxon>Amycolatopsis</taxon>
    </lineage>
</organism>
<protein>
    <submittedName>
        <fullName evidence="2">Uncharacterized protein</fullName>
    </submittedName>
</protein>
<evidence type="ECO:0000256" key="1">
    <source>
        <dbReference type="SAM" id="MobiDB-lite"/>
    </source>
</evidence>